<gene>
    <name evidence="2" type="ORF">H9X81_07425</name>
</gene>
<dbReference type="SUPFAM" id="SSF82549">
    <property type="entry name" value="DAK1/DegV-like"/>
    <property type="match status" value="1"/>
</dbReference>
<dbReference type="PANTHER" id="PTHR33434:SF2">
    <property type="entry name" value="FATTY ACID-BINDING PROTEIN TM_1468"/>
    <property type="match status" value="1"/>
</dbReference>
<dbReference type="EMBL" id="JACSNR010000006">
    <property type="protein sequence ID" value="MBM6923518.1"/>
    <property type="molecule type" value="Genomic_DNA"/>
</dbReference>
<dbReference type="PROSITE" id="PS51482">
    <property type="entry name" value="DEGV"/>
    <property type="match status" value="1"/>
</dbReference>
<name>A0ABS2GPW0_9FIRM</name>
<dbReference type="NCBIfam" id="TIGR00762">
    <property type="entry name" value="DegV"/>
    <property type="match status" value="1"/>
</dbReference>
<proteinExistence type="predicted"/>
<evidence type="ECO:0000313" key="2">
    <source>
        <dbReference type="EMBL" id="MBM6923518.1"/>
    </source>
</evidence>
<dbReference type="InterPro" id="IPR050270">
    <property type="entry name" value="DegV_domain_contain"/>
</dbReference>
<dbReference type="Gene3D" id="3.30.1180.10">
    <property type="match status" value="1"/>
</dbReference>
<dbReference type="PANTHER" id="PTHR33434">
    <property type="entry name" value="DEGV DOMAIN-CONTAINING PROTEIN DR_1986-RELATED"/>
    <property type="match status" value="1"/>
</dbReference>
<dbReference type="Proteomes" id="UP000724149">
    <property type="component" value="Unassembled WGS sequence"/>
</dbReference>
<organism evidence="2 3">
    <name type="scientific">Hydrogenoanaerobacterium saccharovorans</name>
    <dbReference type="NCBI Taxonomy" id="474960"/>
    <lineage>
        <taxon>Bacteria</taxon>
        <taxon>Bacillati</taxon>
        <taxon>Bacillota</taxon>
        <taxon>Clostridia</taxon>
        <taxon>Eubacteriales</taxon>
        <taxon>Oscillospiraceae</taxon>
        <taxon>Hydrogenoanaerobacterium</taxon>
    </lineage>
</organism>
<evidence type="ECO:0000256" key="1">
    <source>
        <dbReference type="ARBA" id="ARBA00023121"/>
    </source>
</evidence>
<accession>A0ABS2GPW0</accession>
<dbReference type="InterPro" id="IPR043168">
    <property type="entry name" value="DegV_C"/>
</dbReference>
<comment type="caution">
    <text evidence="2">The sequence shown here is derived from an EMBL/GenBank/DDBJ whole genome shotgun (WGS) entry which is preliminary data.</text>
</comment>
<dbReference type="Pfam" id="PF02645">
    <property type="entry name" value="DegV"/>
    <property type="match status" value="1"/>
</dbReference>
<reference evidence="2 3" key="1">
    <citation type="journal article" date="2021" name="Sci. Rep.">
        <title>The distribution of antibiotic resistance genes in chicken gut microbiota commensals.</title>
        <authorList>
            <person name="Juricova H."/>
            <person name="Matiasovicova J."/>
            <person name="Kubasova T."/>
            <person name="Cejkova D."/>
            <person name="Rychlik I."/>
        </authorList>
    </citation>
    <scope>NUCLEOTIDE SEQUENCE [LARGE SCALE GENOMIC DNA]</scope>
    <source>
        <strain evidence="2 3">An564</strain>
    </source>
</reference>
<keyword evidence="3" id="KW-1185">Reference proteome</keyword>
<dbReference type="InterPro" id="IPR003797">
    <property type="entry name" value="DegV"/>
</dbReference>
<dbReference type="RefSeq" id="WP_204720953.1">
    <property type="nucleotide sequence ID" value="NZ_JACSNR010000006.1"/>
</dbReference>
<keyword evidence="1" id="KW-0446">Lipid-binding</keyword>
<sequence length="287" mass="32366">MDRIKFMIDSGSDIPPEVADALDAEVVPLYRVIDGVPVLDYHDFNIQEYSEYLKTCKEIPTTSQPSPEDFLTRYERFADEGYDHIICITMSVHGSGTYNSAVLASEMFKERHPESAMQIHVVDSWSCSLNMVMELRLANHLLEAGAGIRTILDELYAVREKVRTYYLIDNLEFLIKGGRVSPLKGGIASKLRIKPIVAIKNGEGSIPANAMGYQNGLSKLAHFFWEDCTPDSELYVSHAGCPEKAMAIVEKIRERYHNLKYYIYPMLGTMSTQSGPDSIGIFYTKNK</sequence>
<protein>
    <submittedName>
        <fullName evidence="2">DegV family protein</fullName>
    </submittedName>
</protein>
<evidence type="ECO:0000313" key="3">
    <source>
        <dbReference type="Proteomes" id="UP000724149"/>
    </source>
</evidence>
<dbReference type="Gene3D" id="3.40.50.10170">
    <property type="match status" value="1"/>
</dbReference>